<keyword evidence="2" id="KW-0997">Cell inner membrane</keyword>
<dbReference type="GO" id="GO:0009898">
    <property type="term" value="C:cytoplasmic side of plasma membrane"/>
    <property type="evidence" value="ECO:0007669"/>
    <property type="project" value="UniProtKB-UniRule"/>
</dbReference>
<evidence type="ECO:0000256" key="2">
    <source>
        <dbReference type="HAMAP-Rule" id="MF_00994"/>
    </source>
</evidence>
<feature type="domain" description="LapB rubredoxin metal binding" evidence="4">
    <location>
        <begin position="367"/>
        <end position="393"/>
    </location>
</feature>
<keyword evidence="2" id="KW-0677">Repeat</keyword>
<evidence type="ECO:0000313" key="6">
    <source>
        <dbReference type="Proteomes" id="UP000198629"/>
    </source>
</evidence>
<dbReference type="OrthoDB" id="507476at2"/>
<keyword evidence="2" id="KW-0802">TPR repeat</keyword>
<dbReference type="GO" id="GO:0046890">
    <property type="term" value="P:regulation of lipid biosynthetic process"/>
    <property type="evidence" value="ECO:0007669"/>
    <property type="project" value="UniProtKB-UniRule"/>
</dbReference>
<organism evidence="5 6">
    <name type="scientific">Methylophilus rhizosphaerae</name>
    <dbReference type="NCBI Taxonomy" id="492660"/>
    <lineage>
        <taxon>Bacteria</taxon>
        <taxon>Pseudomonadati</taxon>
        <taxon>Pseudomonadota</taxon>
        <taxon>Betaproteobacteria</taxon>
        <taxon>Nitrosomonadales</taxon>
        <taxon>Methylophilaceae</taxon>
        <taxon>Methylophilus</taxon>
    </lineage>
</organism>
<keyword evidence="2" id="KW-1003">Cell membrane</keyword>
<dbReference type="GO" id="GO:0008653">
    <property type="term" value="P:lipopolysaccharide metabolic process"/>
    <property type="evidence" value="ECO:0007669"/>
    <property type="project" value="InterPro"/>
</dbReference>
<keyword evidence="2" id="KW-0408">Iron</keyword>
<dbReference type="Proteomes" id="UP000198629">
    <property type="component" value="Unassembled WGS sequence"/>
</dbReference>
<keyword evidence="6" id="KW-1185">Reference proteome</keyword>
<evidence type="ECO:0000256" key="1">
    <source>
        <dbReference type="ARBA" id="ARBA00022723"/>
    </source>
</evidence>
<dbReference type="InterPro" id="IPR011990">
    <property type="entry name" value="TPR-like_helical_dom_sf"/>
</dbReference>
<keyword evidence="2 3" id="KW-0472">Membrane</keyword>
<keyword evidence="1 2" id="KW-0479">Metal-binding</keyword>
<sequence length="410" mass="46834">MLVEFEYWWLLILPLFFTLGWIAARVDIKQLIAESTSLPATYFKGLNLLIADQYHKAVDAFSEALYLNKDSLELHFVLGSLFRRTGETDRAIHLHMNLLENYELTEQQSTSIKVELAQDYFKAGLYDRAEELFLTLRHTRYEQAALRHLLEIYVKEREWSQAIAIAAELERSSGVSYRKEVAQYYCELAMNAIIQQDWASAKGHLDQALDANKNCVRANVLLGDMAAQQEEHAAAIAFWKRIEMQSPEYLGLVAQKMLKSYISLSDAHSPGNGGEMPKGLKEGLAQLNQYLETYQLSSIMSVLYEATLQAEGADKAAKLARNELIRKPSLKSLDQLLQARAMVDDQQHDLQLMQQTVRNAIGDRAAYYCDQCGFRAKQYHWQCPACNAWESLPPEPTEATIRDIKLLKRK</sequence>
<dbReference type="Pfam" id="PF13432">
    <property type="entry name" value="TPR_16"/>
    <property type="match status" value="2"/>
</dbReference>
<dbReference type="HAMAP" id="MF_00994">
    <property type="entry name" value="LPS_assembly_LapB"/>
    <property type="match status" value="1"/>
</dbReference>
<dbReference type="STRING" id="492660.SAMN05192566_2672"/>
<name>A0A1G9FA91_9PROT</name>
<gene>
    <name evidence="2" type="primary">lapB</name>
    <name evidence="5" type="ORF">SAMN05192566_2672</name>
</gene>
<reference evidence="6" key="1">
    <citation type="submission" date="2016-10" db="EMBL/GenBank/DDBJ databases">
        <authorList>
            <person name="Varghese N."/>
            <person name="Submissions S."/>
        </authorList>
    </citation>
    <scope>NUCLEOTIDE SEQUENCE [LARGE SCALE GENOMIC DNA]</scope>
    <source>
        <strain evidence="6">CBMB127</strain>
    </source>
</reference>
<dbReference type="AlphaFoldDB" id="A0A1G9FA91"/>
<proteinExistence type="inferred from homology"/>
<dbReference type="InterPro" id="IPR030865">
    <property type="entry name" value="LapB"/>
</dbReference>
<dbReference type="Gene3D" id="1.25.40.10">
    <property type="entry name" value="Tetratricopeptide repeat domain"/>
    <property type="match status" value="2"/>
</dbReference>
<dbReference type="GO" id="GO:0005506">
    <property type="term" value="F:iron ion binding"/>
    <property type="evidence" value="ECO:0007669"/>
    <property type="project" value="UniProtKB-UniRule"/>
</dbReference>
<feature type="topological domain" description="Cytoplasmic" evidence="2">
    <location>
        <begin position="25"/>
        <end position="410"/>
    </location>
</feature>
<comment type="similarity">
    <text evidence="2">Belongs to the LapB family.</text>
</comment>
<protein>
    <recommendedName>
        <fullName evidence="2">Lipopolysaccharide assembly protein B</fullName>
    </recommendedName>
</protein>
<keyword evidence="2 3" id="KW-0812">Transmembrane</keyword>
<dbReference type="RefSeq" id="WP_091473142.1">
    <property type="nucleotide sequence ID" value="NZ_FNFX01000006.1"/>
</dbReference>
<feature type="binding site" evidence="2">
    <location>
        <position position="386"/>
    </location>
    <ligand>
        <name>Fe cation</name>
        <dbReference type="ChEBI" id="CHEBI:24875"/>
    </ligand>
</feature>
<comment type="subcellular location">
    <subcellularLocation>
        <location evidence="2">Cell inner membrane</location>
        <topology evidence="2">Single-pass membrane protein</topology>
        <orientation evidence="2">Cytoplasmic side</orientation>
    </subcellularLocation>
</comment>
<feature type="transmembrane region" description="Helical" evidence="3">
    <location>
        <begin position="6"/>
        <end position="24"/>
    </location>
</feature>
<dbReference type="EMBL" id="FNFX01000006">
    <property type="protein sequence ID" value="SDK85329.1"/>
    <property type="molecule type" value="Genomic_DNA"/>
</dbReference>
<comment type="function">
    <text evidence="2">Modulates cellular lipopolysaccharide (LPS) levels by regulating LpxC, which is involved in lipid A biosynthesis. May act by modulating the proteolytic activity of FtsH towards LpxC. May also coordinate assembly of proteins involved in LPS synthesis at the plasma membrane.</text>
</comment>
<dbReference type="NCBIfam" id="NF008755">
    <property type="entry name" value="PRK11788.1-3"/>
    <property type="match status" value="1"/>
</dbReference>
<dbReference type="Pfam" id="PF18073">
    <property type="entry name" value="Zn_ribbon_LapB"/>
    <property type="match status" value="1"/>
</dbReference>
<feature type="binding site" evidence="2">
    <location>
        <position position="372"/>
    </location>
    <ligand>
        <name>Fe cation</name>
        <dbReference type="ChEBI" id="CHEBI:24875"/>
    </ligand>
</feature>
<feature type="binding site" evidence="2">
    <location>
        <position position="383"/>
    </location>
    <ligand>
        <name>Fe cation</name>
        <dbReference type="ChEBI" id="CHEBI:24875"/>
    </ligand>
</feature>
<evidence type="ECO:0000259" key="4">
    <source>
        <dbReference type="Pfam" id="PF18073"/>
    </source>
</evidence>
<evidence type="ECO:0000313" key="5">
    <source>
        <dbReference type="EMBL" id="SDK85329.1"/>
    </source>
</evidence>
<accession>A0A1G9FA91</accession>
<feature type="binding site" evidence="2">
    <location>
        <position position="369"/>
    </location>
    <ligand>
        <name>Fe cation</name>
        <dbReference type="ChEBI" id="CHEBI:24875"/>
    </ligand>
</feature>
<keyword evidence="2 3" id="KW-1133">Transmembrane helix</keyword>
<dbReference type="InterPro" id="IPR041166">
    <property type="entry name" value="Rubredoxin_2"/>
</dbReference>
<dbReference type="InterPro" id="IPR019734">
    <property type="entry name" value="TPR_rpt"/>
</dbReference>
<evidence type="ECO:0000256" key="3">
    <source>
        <dbReference type="SAM" id="Phobius"/>
    </source>
</evidence>
<dbReference type="SUPFAM" id="SSF48452">
    <property type="entry name" value="TPR-like"/>
    <property type="match status" value="1"/>
</dbReference>
<dbReference type="SMART" id="SM00028">
    <property type="entry name" value="TPR"/>
    <property type="match status" value="3"/>
</dbReference>